<name>A0A6P7JBR6_9TELE</name>
<keyword evidence="2" id="KW-1185">Reference proteome</keyword>
<dbReference type="Proteomes" id="UP000515145">
    <property type="component" value="Chromosome 1"/>
</dbReference>
<evidence type="ECO:0000313" key="2">
    <source>
        <dbReference type="Proteomes" id="UP000515145"/>
    </source>
</evidence>
<dbReference type="OrthoDB" id="9068259at2759"/>
<dbReference type="InParanoid" id="A0A6P7JBR6"/>
<feature type="region of interest" description="Disordered" evidence="1">
    <location>
        <begin position="80"/>
        <end position="137"/>
    </location>
</feature>
<gene>
    <name evidence="3" type="primary">LOC114443538</name>
</gene>
<dbReference type="AlphaFoldDB" id="A0A6P7JBR6"/>
<accession>A0A6P7JBR6</accession>
<reference evidence="3" key="1">
    <citation type="submission" date="2025-08" db="UniProtKB">
        <authorList>
            <consortium name="RefSeq"/>
        </authorList>
    </citation>
    <scope>IDENTIFICATION</scope>
</reference>
<dbReference type="RefSeq" id="XP_028273471.1">
    <property type="nucleotide sequence ID" value="XM_028417670.1"/>
</dbReference>
<dbReference type="GeneID" id="114443538"/>
<sequence>MADEERARQLITPAQSNRKRKTVYELAVARRQRDKLRAQSRVNIGSALTRWRQLRQSKGLKSNEIVATFLLDSYFQTRPDQPGLENTSAETCGNEHSESISSSNEGQQEANHGKRMVTNPSDNKENGVGPDDDEKVSMSLSVGDGHYLVDLGSSSEFIVDEECLLELFKSCWECNKQCTVRQQAKGLKVVINQACCFCESQSKWTNLPEKDEDSL</sequence>
<feature type="compositionally biased region" description="Polar residues" evidence="1">
    <location>
        <begin position="80"/>
        <end position="91"/>
    </location>
</feature>
<protein>
    <submittedName>
        <fullName evidence="3">Uncharacterized protein LOC114443538 isoform X1</fullName>
    </submittedName>
</protein>
<feature type="compositionally biased region" description="Low complexity" evidence="1">
    <location>
        <begin position="99"/>
        <end position="109"/>
    </location>
</feature>
<proteinExistence type="predicted"/>
<evidence type="ECO:0000313" key="3">
    <source>
        <dbReference type="RefSeq" id="XP_028273471.1"/>
    </source>
</evidence>
<evidence type="ECO:0000256" key="1">
    <source>
        <dbReference type="SAM" id="MobiDB-lite"/>
    </source>
</evidence>
<organism evidence="2 3">
    <name type="scientific">Parambassis ranga</name>
    <name type="common">Indian glassy fish</name>
    <dbReference type="NCBI Taxonomy" id="210632"/>
    <lineage>
        <taxon>Eukaryota</taxon>
        <taxon>Metazoa</taxon>
        <taxon>Chordata</taxon>
        <taxon>Craniata</taxon>
        <taxon>Vertebrata</taxon>
        <taxon>Euteleostomi</taxon>
        <taxon>Actinopterygii</taxon>
        <taxon>Neopterygii</taxon>
        <taxon>Teleostei</taxon>
        <taxon>Neoteleostei</taxon>
        <taxon>Acanthomorphata</taxon>
        <taxon>Ovalentaria</taxon>
        <taxon>Ambassidae</taxon>
        <taxon>Parambassis</taxon>
    </lineage>
</organism>